<evidence type="ECO:0000313" key="1">
    <source>
        <dbReference type="EMBL" id="KAH9417793.1"/>
    </source>
</evidence>
<keyword evidence="2" id="KW-1185">Reference proteome</keyword>
<name>A0ABQ8J5G2_DERPT</name>
<feature type="non-terminal residue" evidence="1">
    <location>
        <position position="1"/>
    </location>
</feature>
<proteinExistence type="predicted"/>
<dbReference type="EMBL" id="NJHN03000073">
    <property type="protein sequence ID" value="KAH9417793.1"/>
    <property type="molecule type" value="Genomic_DNA"/>
</dbReference>
<evidence type="ECO:0000313" key="2">
    <source>
        <dbReference type="Proteomes" id="UP000887458"/>
    </source>
</evidence>
<reference evidence="1 2" key="2">
    <citation type="journal article" date="2022" name="Mol. Biol. Evol.">
        <title>Comparative Genomics Reveals Insights into the Divergent Evolution of Astigmatic Mites and Household Pest Adaptations.</title>
        <authorList>
            <person name="Xiong Q."/>
            <person name="Wan A.T."/>
            <person name="Liu X."/>
            <person name="Fung C.S."/>
            <person name="Xiao X."/>
            <person name="Malainual N."/>
            <person name="Hou J."/>
            <person name="Wang L."/>
            <person name="Wang M."/>
            <person name="Yang K.Y."/>
            <person name="Cui Y."/>
            <person name="Leung E.L."/>
            <person name="Nong W."/>
            <person name="Shin S.K."/>
            <person name="Au S.W."/>
            <person name="Jeong K.Y."/>
            <person name="Chew F.T."/>
            <person name="Hui J.H."/>
            <person name="Leung T.F."/>
            <person name="Tungtrongchitr A."/>
            <person name="Zhong N."/>
            <person name="Liu Z."/>
            <person name="Tsui S.K."/>
        </authorList>
    </citation>
    <scope>NUCLEOTIDE SEQUENCE [LARGE SCALE GENOMIC DNA]</scope>
    <source>
        <strain evidence="1">Derp</strain>
    </source>
</reference>
<accession>A0ABQ8J5G2</accession>
<sequence length="61" mass="6749">PMLFEAKIATCANSDRDLLVNPTVKKSLAKISLLMSIAFCAYVFNRNLNAALDSINMNRES</sequence>
<comment type="caution">
    <text evidence="1">The sequence shown here is derived from an EMBL/GenBank/DDBJ whole genome shotgun (WGS) entry which is preliminary data.</text>
</comment>
<protein>
    <submittedName>
        <fullName evidence="1">Uncharacterized protein</fullName>
    </submittedName>
</protein>
<dbReference type="Proteomes" id="UP000887458">
    <property type="component" value="Unassembled WGS sequence"/>
</dbReference>
<reference evidence="1 2" key="1">
    <citation type="journal article" date="2018" name="J. Allergy Clin. Immunol.">
        <title>High-quality assembly of Dermatophagoides pteronyssinus genome and transcriptome reveals a wide range of novel allergens.</title>
        <authorList>
            <person name="Liu X.Y."/>
            <person name="Yang K.Y."/>
            <person name="Wang M.Q."/>
            <person name="Kwok J.S."/>
            <person name="Zeng X."/>
            <person name="Yang Z."/>
            <person name="Xiao X.J."/>
            <person name="Lau C.P."/>
            <person name="Li Y."/>
            <person name="Huang Z.M."/>
            <person name="Ba J.G."/>
            <person name="Yim A.K."/>
            <person name="Ouyang C.Y."/>
            <person name="Ngai S.M."/>
            <person name="Chan T.F."/>
            <person name="Leung E.L."/>
            <person name="Liu L."/>
            <person name="Liu Z.G."/>
            <person name="Tsui S.K."/>
        </authorList>
    </citation>
    <scope>NUCLEOTIDE SEQUENCE [LARGE SCALE GENOMIC DNA]</scope>
    <source>
        <strain evidence="1">Derp</strain>
    </source>
</reference>
<organism evidence="1 2">
    <name type="scientific">Dermatophagoides pteronyssinus</name>
    <name type="common">European house dust mite</name>
    <dbReference type="NCBI Taxonomy" id="6956"/>
    <lineage>
        <taxon>Eukaryota</taxon>
        <taxon>Metazoa</taxon>
        <taxon>Ecdysozoa</taxon>
        <taxon>Arthropoda</taxon>
        <taxon>Chelicerata</taxon>
        <taxon>Arachnida</taxon>
        <taxon>Acari</taxon>
        <taxon>Acariformes</taxon>
        <taxon>Sarcoptiformes</taxon>
        <taxon>Astigmata</taxon>
        <taxon>Psoroptidia</taxon>
        <taxon>Analgoidea</taxon>
        <taxon>Pyroglyphidae</taxon>
        <taxon>Dermatophagoidinae</taxon>
        <taxon>Dermatophagoides</taxon>
    </lineage>
</organism>
<gene>
    <name evidence="1" type="ORF">DERP_013568</name>
</gene>